<protein>
    <recommendedName>
        <fullName evidence="4">Copper-binding protein</fullName>
    </recommendedName>
</protein>
<dbReference type="AlphaFoldDB" id="A0A7R6PA29"/>
<gene>
    <name evidence="2" type="ORF">AMJAP_1046</name>
</gene>
<dbReference type="KEGG" id="ajp:AMJAP_1046"/>
<feature type="signal peptide" evidence="1">
    <location>
        <begin position="1"/>
        <end position="23"/>
    </location>
</feature>
<dbReference type="Pfam" id="PF11604">
    <property type="entry name" value="CusF_Ec"/>
    <property type="match status" value="1"/>
</dbReference>
<keyword evidence="1" id="KW-0732">Signal</keyword>
<evidence type="ECO:0000313" key="3">
    <source>
        <dbReference type="Proteomes" id="UP000595663"/>
    </source>
</evidence>
<evidence type="ECO:0000256" key="1">
    <source>
        <dbReference type="SAM" id="SignalP"/>
    </source>
</evidence>
<dbReference type="Gene3D" id="2.40.50.320">
    <property type="entry name" value="Copper binding periplasmic protein CusF"/>
    <property type="match status" value="1"/>
</dbReference>
<organism evidence="2 3">
    <name type="scientific">Amphritea japonica ATCC BAA-1530</name>
    <dbReference type="NCBI Taxonomy" id="1278309"/>
    <lineage>
        <taxon>Bacteria</taxon>
        <taxon>Pseudomonadati</taxon>
        <taxon>Pseudomonadota</taxon>
        <taxon>Gammaproteobacteria</taxon>
        <taxon>Oceanospirillales</taxon>
        <taxon>Oceanospirillaceae</taxon>
        <taxon>Amphritea</taxon>
    </lineage>
</organism>
<reference evidence="2 3" key="1">
    <citation type="journal article" date="2008" name="Int. J. Syst. Evol. Microbiol.">
        <title>Amphritea japonica sp. nov. and Amphritea balenae sp. nov., isolated from the sediment adjacent to sperm whale carcasses off Kagoshima, Japan.</title>
        <authorList>
            <person name="Miyazaki M."/>
            <person name="Nogi Y."/>
            <person name="Fujiwara Y."/>
            <person name="Kawato M."/>
            <person name="Nagahama T."/>
            <person name="Kubokawa K."/>
            <person name="Horikoshi K."/>
        </authorList>
    </citation>
    <scope>NUCLEOTIDE SEQUENCE [LARGE SCALE GENOMIC DNA]</scope>
    <source>
        <strain evidence="2 3">ATCC BAA-1530</strain>
    </source>
</reference>
<dbReference type="EMBL" id="AP014545">
    <property type="protein sequence ID" value="BBB25643.1"/>
    <property type="molecule type" value="Genomic_DNA"/>
</dbReference>
<proteinExistence type="predicted"/>
<keyword evidence="3" id="KW-1185">Reference proteome</keyword>
<dbReference type="InterPro" id="IPR042230">
    <property type="entry name" value="CusF_sf"/>
</dbReference>
<name>A0A7R6PA29_9GAMM</name>
<feature type="chain" id="PRO_5032821854" description="Copper-binding protein" evidence="1">
    <location>
        <begin position="24"/>
        <end position="128"/>
    </location>
</feature>
<dbReference type="InterPro" id="IPR021647">
    <property type="entry name" value="CusF_Ec"/>
</dbReference>
<dbReference type="Proteomes" id="UP000595663">
    <property type="component" value="Chromosome"/>
</dbReference>
<accession>A0A7R6PA29</accession>
<sequence>MTGIVRALATVVMVAGLISIATAATDMQHQSGQHSESKHATMHHAMKADSAMQGEVVVDGVVKRVLTDSKQIIVQHQPIPQWNMSAMQMKFDLADGLLVSDFKVDQEIHFRLGHKNMMKFTILELVME</sequence>
<evidence type="ECO:0008006" key="4">
    <source>
        <dbReference type="Google" id="ProtNLM"/>
    </source>
</evidence>
<evidence type="ECO:0000313" key="2">
    <source>
        <dbReference type="EMBL" id="BBB25643.1"/>
    </source>
</evidence>